<dbReference type="InterPro" id="IPR007110">
    <property type="entry name" value="Ig-like_dom"/>
</dbReference>
<gene>
    <name evidence="2" type="ORF">RRG08_003592</name>
</gene>
<evidence type="ECO:0000313" key="3">
    <source>
        <dbReference type="Proteomes" id="UP001283361"/>
    </source>
</evidence>
<dbReference type="PROSITE" id="PS50835">
    <property type="entry name" value="IG_LIKE"/>
    <property type="match status" value="1"/>
</dbReference>
<dbReference type="InterPro" id="IPR013783">
    <property type="entry name" value="Ig-like_fold"/>
</dbReference>
<evidence type="ECO:0000313" key="2">
    <source>
        <dbReference type="EMBL" id="KAK3760302.1"/>
    </source>
</evidence>
<protein>
    <recommendedName>
        <fullName evidence="1">Ig-like domain-containing protein</fullName>
    </recommendedName>
</protein>
<evidence type="ECO:0000259" key="1">
    <source>
        <dbReference type="PROSITE" id="PS50835"/>
    </source>
</evidence>
<reference evidence="2" key="1">
    <citation type="journal article" date="2023" name="G3 (Bethesda)">
        <title>A reference genome for the long-term kleptoplast-retaining sea slug Elysia crispata morphotype clarki.</title>
        <authorList>
            <person name="Eastman K.E."/>
            <person name="Pendleton A.L."/>
            <person name="Shaikh M.A."/>
            <person name="Suttiyut T."/>
            <person name="Ogas R."/>
            <person name="Tomko P."/>
            <person name="Gavelis G."/>
            <person name="Widhalm J.R."/>
            <person name="Wisecaver J.H."/>
        </authorList>
    </citation>
    <scope>NUCLEOTIDE SEQUENCE</scope>
    <source>
        <strain evidence="2">ECLA1</strain>
    </source>
</reference>
<dbReference type="Gene3D" id="2.60.40.10">
    <property type="entry name" value="Immunoglobulins"/>
    <property type="match status" value="1"/>
</dbReference>
<feature type="domain" description="Ig-like" evidence="1">
    <location>
        <begin position="11"/>
        <end position="96"/>
    </location>
</feature>
<proteinExistence type="predicted"/>
<dbReference type="InterPro" id="IPR036179">
    <property type="entry name" value="Ig-like_dom_sf"/>
</dbReference>
<keyword evidence="3" id="KW-1185">Reference proteome</keyword>
<sequence>MDNEENQLSRPTGFSQPSHSCLSEAVQGYYLEESTTCTCSLSYDARDTAKWYKGGQQTGSSGTLVVSRDKSNPEQIYTCEAMSDLGRKDLEPNHLTSGDHGSSGPYSYIPGRQVGNLRDTFTVNVDMSSLMGNPQKKSHQNGLSECRTEISNGIVIQVIDNFTELFPITNGATQLA</sequence>
<dbReference type="Proteomes" id="UP001283361">
    <property type="component" value="Unassembled WGS sequence"/>
</dbReference>
<organism evidence="2 3">
    <name type="scientific">Elysia crispata</name>
    <name type="common">lettuce slug</name>
    <dbReference type="NCBI Taxonomy" id="231223"/>
    <lineage>
        <taxon>Eukaryota</taxon>
        <taxon>Metazoa</taxon>
        <taxon>Spiralia</taxon>
        <taxon>Lophotrochozoa</taxon>
        <taxon>Mollusca</taxon>
        <taxon>Gastropoda</taxon>
        <taxon>Heterobranchia</taxon>
        <taxon>Euthyneura</taxon>
        <taxon>Panpulmonata</taxon>
        <taxon>Sacoglossa</taxon>
        <taxon>Placobranchoidea</taxon>
        <taxon>Plakobranchidae</taxon>
        <taxon>Elysia</taxon>
    </lineage>
</organism>
<comment type="caution">
    <text evidence="2">The sequence shown here is derived from an EMBL/GenBank/DDBJ whole genome shotgun (WGS) entry which is preliminary data.</text>
</comment>
<name>A0AAE0Z1V3_9GAST</name>
<dbReference type="AlphaFoldDB" id="A0AAE0Z1V3"/>
<accession>A0AAE0Z1V3</accession>
<dbReference type="SUPFAM" id="SSF48726">
    <property type="entry name" value="Immunoglobulin"/>
    <property type="match status" value="1"/>
</dbReference>
<dbReference type="EMBL" id="JAWDGP010005025">
    <property type="protein sequence ID" value="KAK3760302.1"/>
    <property type="molecule type" value="Genomic_DNA"/>
</dbReference>